<proteinExistence type="predicted"/>
<comment type="caution">
    <text evidence="2">The sequence shown here is derived from an EMBL/GenBank/DDBJ whole genome shotgun (WGS) entry which is preliminary data.</text>
</comment>
<organism evidence="2">
    <name type="scientific">Salmonella enterica</name>
    <name type="common">Salmonella choleraesuis</name>
    <dbReference type="NCBI Taxonomy" id="28901"/>
    <lineage>
        <taxon>Bacteria</taxon>
        <taxon>Pseudomonadati</taxon>
        <taxon>Pseudomonadota</taxon>
        <taxon>Gammaproteobacteria</taxon>
        <taxon>Enterobacterales</taxon>
        <taxon>Enterobacteriaceae</taxon>
        <taxon>Salmonella</taxon>
    </lineage>
</organism>
<evidence type="ECO:0000259" key="1">
    <source>
        <dbReference type="Pfam" id="PF14280"/>
    </source>
</evidence>
<protein>
    <submittedName>
        <fullName evidence="2">DUF4365 domain-containing protein</fullName>
    </submittedName>
</protein>
<name>A0A5U7CZE0_SALER</name>
<reference evidence="2" key="1">
    <citation type="submission" date="2018-07" db="EMBL/GenBank/DDBJ databases">
        <authorList>
            <consortium name="GenomeTrakr network: Whole genome sequencing for foodborne pathogen traceback"/>
        </authorList>
    </citation>
    <scope>NUCLEOTIDE SEQUENCE</scope>
    <source>
        <strain evidence="2">CFSAN008754</strain>
    </source>
</reference>
<sequence>MKKMALTPKQIGRAAGRIFQSNIPINWAYRCQEDQEDYGVDAEIEIIADDEKATGFIFKAQIKGQENVSIINDGNIASFNLSTERLNYYMNQLDVPIILVVVDVTKKKVYWCSLQDDQSLSSRLAISNSEGKKSIAIHIPCSNTLPDESDKLIQAVMDNMTWMKINALNKINTPINQMLKNSPSKLIDDLIQRNKEFNFYLYIEQYDRLLKSRSYNELFNKAKITFESTSELFDTRFNSAIYIEQVYIQALQDEDEKNKYLFSLYNALIELVRGERKNEYYRMYVVFLMRSFIIDKLIESDYHAVLTKRNTSHDELTSWMLNHENDRIVTATASHVQKTIYSINKMILQGNDSFFTDAISRVAIKLGVYAHRLKIDERLESSEYLFNWIDYCLDLAMEICKVQENEPLYGKFVLIYATVSTNREDYEKYFEQAKSKLEFIKSEEIKSSLNIALEKIAKHKTTFQERSDPDSEIDFFTSRARQMGFKIDDPEDEMGRIIKQGLLDYNPERVVKNCEYLLMFASRSVGIPAMMVGLYSASMKYLVCLKKNHVMGGWRLDDIYNSKPVGGFRSEFCKDCKDCKPRNPEWKWTSAWQEEQSELHKDLISRLERW</sequence>
<accession>A0A5U7CZE0</accession>
<dbReference type="InterPro" id="IPR025375">
    <property type="entry name" value="DUF4365"/>
</dbReference>
<gene>
    <name evidence="2" type="ORF">B6F80_17815</name>
</gene>
<evidence type="ECO:0000313" key="2">
    <source>
        <dbReference type="EMBL" id="EBR2795185.1"/>
    </source>
</evidence>
<feature type="domain" description="DUF4365" evidence="1">
    <location>
        <begin position="27"/>
        <end position="153"/>
    </location>
</feature>
<dbReference type="EMBL" id="AAGRSV010000009">
    <property type="protein sequence ID" value="EBR2795185.1"/>
    <property type="molecule type" value="Genomic_DNA"/>
</dbReference>
<dbReference type="Pfam" id="PF14280">
    <property type="entry name" value="DUF4365"/>
    <property type="match status" value="1"/>
</dbReference>
<dbReference type="AlphaFoldDB" id="A0A5U7CZE0"/>